<feature type="domain" description="Peptidase S74" evidence="2">
    <location>
        <begin position="1"/>
        <end position="53"/>
    </location>
</feature>
<feature type="coiled-coil region" evidence="1">
    <location>
        <begin position="39"/>
        <end position="80"/>
    </location>
</feature>
<dbReference type="EMBL" id="JAKKDU010000009">
    <property type="protein sequence ID" value="MCF7568579.1"/>
    <property type="molecule type" value="Genomic_DNA"/>
</dbReference>
<organism evidence="3 4">
    <name type="scientific">Wocania arenilitoris</name>
    <dbReference type="NCBI Taxonomy" id="2044858"/>
    <lineage>
        <taxon>Bacteria</taxon>
        <taxon>Pseudomonadati</taxon>
        <taxon>Bacteroidota</taxon>
        <taxon>Flavobacteriia</taxon>
        <taxon>Flavobacteriales</taxon>
        <taxon>Flavobacteriaceae</taxon>
        <taxon>Wocania</taxon>
    </lineage>
</organism>
<proteinExistence type="predicted"/>
<sequence>MLTLNKVDEVIKNVVTYDENEDKYGVSYTELIPVLIKAIQEQQKIIETQEAQYEALNNNIKALEDRLNKVELLKIAINQKE</sequence>
<protein>
    <recommendedName>
        <fullName evidence="2">Peptidase S74 domain-containing protein</fullName>
    </recommendedName>
</protein>
<evidence type="ECO:0000259" key="2">
    <source>
        <dbReference type="PROSITE" id="PS51688"/>
    </source>
</evidence>
<dbReference type="InterPro" id="IPR030392">
    <property type="entry name" value="S74_ICA"/>
</dbReference>
<comment type="caution">
    <text evidence="3">The sequence shown here is derived from an EMBL/GenBank/DDBJ whole genome shotgun (WGS) entry which is preliminary data.</text>
</comment>
<dbReference type="PROSITE" id="PS51688">
    <property type="entry name" value="ICA"/>
    <property type="match status" value="1"/>
</dbReference>
<evidence type="ECO:0000313" key="3">
    <source>
        <dbReference type="EMBL" id="MCF7568579.1"/>
    </source>
</evidence>
<accession>A0AAE3EQQ2</accession>
<name>A0AAE3EQQ2_9FLAO</name>
<reference evidence="3" key="1">
    <citation type="submission" date="2022-01" db="EMBL/GenBank/DDBJ databases">
        <title>Draft genome sequence of Sabulilitoribacter arenilitoris KCTC 52401.</title>
        <authorList>
            <person name="Oh J.-S."/>
        </authorList>
    </citation>
    <scope>NUCLEOTIDE SEQUENCE</scope>
    <source>
        <strain evidence="3">HMF6543</strain>
    </source>
</reference>
<dbReference type="Proteomes" id="UP001199795">
    <property type="component" value="Unassembled WGS sequence"/>
</dbReference>
<dbReference type="AlphaFoldDB" id="A0AAE3EQQ2"/>
<keyword evidence="1" id="KW-0175">Coiled coil</keyword>
<evidence type="ECO:0000256" key="1">
    <source>
        <dbReference type="SAM" id="Coils"/>
    </source>
</evidence>
<dbReference type="RefSeq" id="WP_237239921.1">
    <property type="nucleotide sequence ID" value="NZ_JAKKDU010000009.1"/>
</dbReference>
<keyword evidence="4" id="KW-1185">Reference proteome</keyword>
<gene>
    <name evidence="3" type="ORF">L3X37_09400</name>
</gene>
<evidence type="ECO:0000313" key="4">
    <source>
        <dbReference type="Proteomes" id="UP001199795"/>
    </source>
</evidence>